<dbReference type="InterPro" id="IPR039426">
    <property type="entry name" value="TonB-dep_rcpt-like"/>
</dbReference>
<evidence type="ECO:0000256" key="10">
    <source>
        <dbReference type="PROSITE-ProRule" id="PRU01360"/>
    </source>
</evidence>
<dbReference type="PANTHER" id="PTHR30069">
    <property type="entry name" value="TONB-DEPENDENT OUTER MEMBRANE RECEPTOR"/>
    <property type="match status" value="1"/>
</dbReference>
<dbReference type="CDD" id="cd01347">
    <property type="entry name" value="ligand_gated_channel"/>
    <property type="match status" value="1"/>
</dbReference>
<sequence>MSKKMLAAMAAAGLCAGIASPALAQNAAATTAGGDVTADEATPLPPIVVQSPSEPIRRKSRATRQTSSPAPGVVIDDGASFEGDGGSGRGSVGAFTLGQIDMVGGSTITNEAMWTYNKQSLDEAVSIAPGVSAHTTGGRRNERDIYVRGFDRIRVPLSIDGVRVYLPADNRLDMNRFLTPDLAEIQIQKGYVSVLNGPGGMGGAINMVSRKPTKAFEAEGRAGIVTTGDINDLNQWSSYAYAGTRQKGYYAQISGTIVDQDHFNVSDDFRPRQSTPFDARFPYENGGIRENSDFRDWRINAKIGITPNATDEYSINYTTQSGRKNAPLHVAKEQLQTQRYWQWPWWDIQSLSWLSKTQLGSASYVKTNVYYNTFENRLSSFDDATFSSQRMFNPTFNSDYDDFAYGGFVEMGTELIPMNTLKGAIHYRRDDHSERNIQAPDNPATFTEPWHGNVEDTWSFAIENTFHAARNLDIIAGLSYDYLDVKEANDFRNGAFLNRQTTTVDAWNYQGGAIYRFSDTGSAHATVSSRTRFATVFERYSERFGYAVPNPDLAPERSTNYEIGATETFFGQARVSGAVFYSDLEDSIQSAYIIRPSDGAILSQNQNVTGEHYGFEVSVDWDIAPGLRVGGNYTYLNRSYDYITPGTKPEGTPDHEAFLYLSWDVLPNLTLTPSLALASDRYSIVSSGRTRTFIETGSYALANVQAEYRFNDNASAAIGVTNLFDEDYELVEGFPEAGRQFFANARVKF</sequence>
<dbReference type="Proteomes" id="UP000018542">
    <property type="component" value="Chromosome"/>
</dbReference>
<comment type="subcellular location">
    <subcellularLocation>
        <location evidence="1 10">Cell outer membrane</location>
        <topology evidence="1 10">Multi-pass membrane protein</topology>
    </subcellularLocation>
</comment>
<dbReference type="AlphaFoldDB" id="V5SEK6"/>
<evidence type="ECO:0000313" key="18">
    <source>
        <dbReference type="Proteomes" id="UP000018542"/>
    </source>
</evidence>
<proteinExistence type="inferred from homology"/>
<keyword evidence="4 10" id="KW-0812">Transmembrane</keyword>
<dbReference type="InterPro" id="IPR012910">
    <property type="entry name" value="Plug_dom"/>
</dbReference>
<dbReference type="InterPro" id="IPR000531">
    <property type="entry name" value="Beta-barrel_TonB"/>
</dbReference>
<dbReference type="KEGG" id="hni:W911_11805"/>
<evidence type="ECO:0000256" key="12">
    <source>
        <dbReference type="RuleBase" id="RU003357"/>
    </source>
</evidence>
<feature type="short sequence motif" description="TonB C-terminal box" evidence="11">
    <location>
        <begin position="732"/>
        <end position="749"/>
    </location>
</feature>
<keyword evidence="5 14" id="KW-0732">Signal</keyword>
<feature type="domain" description="TonB-dependent receptor plug" evidence="16">
    <location>
        <begin position="106"/>
        <end position="204"/>
    </location>
</feature>
<dbReference type="HOGENOM" id="CLU_008287_8_2_5"/>
<comment type="similarity">
    <text evidence="10 12">Belongs to the TonB-dependent receptor family.</text>
</comment>
<gene>
    <name evidence="17" type="ORF">W911_11805</name>
</gene>
<feature type="domain" description="TonB-dependent receptor-like beta-barrel" evidence="15">
    <location>
        <begin position="281"/>
        <end position="723"/>
    </location>
</feature>
<dbReference type="Pfam" id="PF07715">
    <property type="entry name" value="Plug"/>
    <property type="match status" value="1"/>
</dbReference>
<keyword evidence="18" id="KW-1185">Reference proteome</keyword>
<feature type="region of interest" description="Disordered" evidence="13">
    <location>
        <begin position="37"/>
        <end position="86"/>
    </location>
</feature>
<dbReference type="GO" id="GO:0009279">
    <property type="term" value="C:cell outer membrane"/>
    <property type="evidence" value="ECO:0007669"/>
    <property type="project" value="UniProtKB-SubCell"/>
</dbReference>
<accession>V5SEK6</accession>
<protein>
    <submittedName>
        <fullName evidence="17">TonB-denpendent receptor</fullName>
    </submittedName>
</protein>
<evidence type="ECO:0000256" key="1">
    <source>
        <dbReference type="ARBA" id="ARBA00004571"/>
    </source>
</evidence>
<dbReference type="Gene3D" id="2.40.170.20">
    <property type="entry name" value="TonB-dependent receptor, beta-barrel domain"/>
    <property type="match status" value="1"/>
</dbReference>
<dbReference type="STRING" id="1029756.W911_11805"/>
<evidence type="ECO:0000256" key="5">
    <source>
        <dbReference type="ARBA" id="ARBA00022729"/>
    </source>
</evidence>
<evidence type="ECO:0000256" key="14">
    <source>
        <dbReference type="SAM" id="SignalP"/>
    </source>
</evidence>
<feature type="chain" id="PRO_5004741613" evidence="14">
    <location>
        <begin position="25"/>
        <end position="749"/>
    </location>
</feature>
<dbReference type="PATRIC" id="fig|1029756.8.peg.2451"/>
<evidence type="ECO:0000256" key="9">
    <source>
        <dbReference type="ARBA" id="ARBA00023237"/>
    </source>
</evidence>
<keyword evidence="9 10" id="KW-0998">Cell outer membrane</keyword>
<evidence type="ECO:0000259" key="15">
    <source>
        <dbReference type="Pfam" id="PF00593"/>
    </source>
</evidence>
<evidence type="ECO:0000256" key="7">
    <source>
        <dbReference type="ARBA" id="ARBA00023136"/>
    </source>
</evidence>
<evidence type="ECO:0000313" key="17">
    <source>
        <dbReference type="EMBL" id="AHB48932.1"/>
    </source>
</evidence>
<evidence type="ECO:0000256" key="4">
    <source>
        <dbReference type="ARBA" id="ARBA00022692"/>
    </source>
</evidence>
<evidence type="ECO:0000256" key="8">
    <source>
        <dbReference type="ARBA" id="ARBA00023170"/>
    </source>
</evidence>
<dbReference type="GO" id="GO:0015344">
    <property type="term" value="F:siderophore uptake transmembrane transporter activity"/>
    <property type="evidence" value="ECO:0007669"/>
    <property type="project" value="TreeGrafter"/>
</dbReference>
<dbReference type="InterPro" id="IPR037066">
    <property type="entry name" value="Plug_dom_sf"/>
</dbReference>
<organism evidence="17 18">
    <name type="scientific">Hyphomicrobium nitrativorans NL23</name>
    <dbReference type="NCBI Taxonomy" id="1029756"/>
    <lineage>
        <taxon>Bacteria</taxon>
        <taxon>Pseudomonadati</taxon>
        <taxon>Pseudomonadota</taxon>
        <taxon>Alphaproteobacteria</taxon>
        <taxon>Hyphomicrobiales</taxon>
        <taxon>Hyphomicrobiaceae</taxon>
        <taxon>Hyphomicrobium</taxon>
    </lineage>
</organism>
<dbReference type="GO" id="GO:0044718">
    <property type="term" value="P:siderophore transmembrane transport"/>
    <property type="evidence" value="ECO:0007669"/>
    <property type="project" value="TreeGrafter"/>
</dbReference>
<reference evidence="17 18" key="1">
    <citation type="journal article" date="2014" name="Genome Announc.">
        <title>Complete Genome Sequence of Hyphomicrobium nitrativorans Strain NL23, a Denitrifying Bacterium Isolated from Biofilm of a Methanol-Fed Denitrification System Treating Seawater at the Montreal Biodome.</title>
        <authorList>
            <person name="Martineau C."/>
            <person name="Villeneuve C."/>
            <person name="Mauffrey F."/>
            <person name="Villemur R."/>
        </authorList>
    </citation>
    <scope>NUCLEOTIDE SEQUENCE [LARGE SCALE GENOMIC DNA]</scope>
    <source>
        <strain evidence="17">NL23</strain>
    </source>
</reference>
<keyword evidence="2 10" id="KW-0813">Transport</keyword>
<dbReference type="OrthoDB" id="9760333at2"/>
<dbReference type="InterPro" id="IPR036942">
    <property type="entry name" value="Beta-barrel_TonB_sf"/>
</dbReference>
<evidence type="ECO:0000256" key="13">
    <source>
        <dbReference type="SAM" id="MobiDB-lite"/>
    </source>
</evidence>
<dbReference type="RefSeq" id="WP_023787702.1">
    <property type="nucleotide sequence ID" value="NC_022997.1"/>
</dbReference>
<dbReference type="PANTHER" id="PTHR30069:SF29">
    <property type="entry name" value="HEMOGLOBIN AND HEMOGLOBIN-HAPTOGLOBIN-BINDING PROTEIN 1-RELATED"/>
    <property type="match status" value="1"/>
</dbReference>
<keyword evidence="3 10" id="KW-1134">Transmembrane beta strand</keyword>
<dbReference type="PROSITE" id="PS52016">
    <property type="entry name" value="TONB_DEPENDENT_REC_3"/>
    <property type="match status" value="1"/>
</dbReference>
<keyword evidence="6 12" id="KW-0798">TonB box</keyword>
<dbReference type="Pfam" id="PF00593">
    <property type="entry name" value="TonB_dep_Rec_b-barrel"/>
    <property type="match status" value="1"/>
</dbReference>
<dbReference type="InterPro" id="IPR010917">
    <property type="entry name" value="TonB_rcpt_CS"/>
</dbReference>
<dbReference type="SUPFAM" id="SSF56935">
    <property type="entry name" value="Porins"/>
    <property type="match status" value="1"/>
</dbReference>
<evidence type="ECO:0000256" key="6">
    <source>
        <dbReference type="ARBA" id="ARBA00023077"/>
    </source>
</evidence>
<evidence type="ECO:0000256" key="3">
    <source>
        <dbReference type="ARBA" id="ARBA00022452"/>
    </source>
</evidence>
<name>V5SEK6_9HYPH</name>
<keyword evidence="8 17" id="KW-0675">Receptor</keyword>
<feature type="signal peptide" evidence="14">
    <location>
        <begin position="1"/>
        <end position="24"/>
    </location>
</feature>
<dbReference type="PROSITE" id="PS01156">
    <property type="entry name" value="TONB_DEPENDENT_REC_2"/>
    <property type="match status" value="1"/>
</dbReference>
<dbReference type="EMBL" id="CP006912">
    <property type="protein sequence ID" value="AHB48932.1"/>
    <property type="molecule type" value="Genomic_DNA"/>
</dbReference>
<evidence type="ECO:0000256" key="11">
    <source>
        <dbReference type="PROSITE-ProRule" id="PRU10144"/>
    </source>
</evidence>
<evidence type="ECO:0000259" key="16">
    <source>
        <dbReference type="Pfam" id="PF07715"/>
    </source>
</evidence>
<keyword evidence="7 10" id="KW-0472">Membrane</keyword>
<dbReference type="Gene3D" id="2.170.130.10">
    <property type="entry name" value="TonB-dependent receptor, plug domain"/>
    <property type="match status" value="1"/>
</dbReference>
<evidence type="ECO:0000256" key="2">
    <source>
        <dbReference type="ARBA" id="ARBA00022448"/>
    </source>
</evidence>